<feature type="chain" id="PRO_5014387707" evidence="2">
    <location>
        <begin position="24"/>
        <end position="359"/>
    </location>
</feature>
<protein>
    <submittedName>
        <fullName evidence="3">Uncharacterized protein</fullName>
    </submittedName>
</protein>
<feature type="compositionally biased region" description="Low complexity" evidence="1">
    <location>
        <begin position="31"/>
        <end position="54"/>
    </location>
</feature>
<dbReference type="EMBL" id="KZ613485">
    <property type="protein sequence ID" value="PMD20398.1"/>
    <property type="molecule type" value="Genomic_DNA"/>
</dbReference>
<gene>
    <name evidence="3" type="ORF">NA56DRAFT_180403</name>
</gene>
<sequence length="359" mass="36642">MPSRHSLSIFSLLTLIFPLLISAQGYDFGTPSPSLPTSSDPAQQYTPPYQSTPQGSYNANPAPNQGVYGWDPSPSPSPTDPGIYGAPPNPYVSEKPSQYIPTAWAPSNPVYGPPPANPTPPSYISPPSYGNSVDPIGPEVSSPTSSTFSAVPTISNATTTASALGAFSSLTSLSMTGGCACLTQARVITTVTHTCISTVTSVLTETVTVPTVNLVGVVSTPSSFSPAPTTLQISTVGANLNSSSTTQNGGVVSTTGVVAPTPWGYGQPPSYNQPSTYNNGWDNDDGYGASPSYSGEEGSGEAGSGSGSYGDRWEDGDGDVDTGPWTSSFGSDSEGGSESESDGQSGGGSFLDWLLGSLR</sequence>
<evidence type="ECO:0000313" key="4">
    <source>
        <dbReference type="Proteomes" id="UP000235672"/>
    </source>
</evidence>
<feature type="region of interest" description="Disordered" evidence="1">
    <location>
        <begin position="31"/>
        <end position="91"/>
    </location>
</feature>
<evidence type="ECO:0000256" key="1">
    <source>
        <dbReference type="SAM" id="MobiDB-lite"/>
    </source>
</evidence>
<feature type="compositionally biased region" description="Polar residues" evidence="1">
    <location>
        <begin position="141"/>
        <end position="150"/>
    </location>
</feature>
<feature type="signal peptide" evidence="2">
    <location>
        <begin position="1"/>
        <end position="23"/>
    </location>
</feature>
<reference evidence="3 4" key="1">
    <citation type="submission" date="2016-05" db="EMBL/GenBank/DDBJ databases">
        <title>A degradative enzymes factory behind the ericoid mycorrhizal symbiosis.</title>
        <authorList>
            <consortium name="DOE Joint Genome Institute"/>
            <person name="Martino E."/>
            <person name="Morin E."/>
            <person name="Grelet G."/>
            <person name="Kuo A."/>
            <person name="Kohler A."/>
            <person name="Daghino S."/>
            <person name="Barry K."/>
            <person name="Choi C."/>
            <person name="Cichocki N."/>
            <person name="Clum A."/>
            <person name="Copeland A."/>
            <person name="Hainaut M."/>
            <person name="Haridas S."/>
            <person name="Labutti K."/>
            <person name="Lindquist E."/>
            <person name="Lipzen A."/>
            <person name="Khouja H.-R."/>
            <person name="Murat C."/>
            <person name="Ohm R."/>
            <person name="Olson A."/>
            <person name="Spatafora J."/>
            <person name="Veneault-Fourrey C."/>
            <person name="Henrissat B."/>
            <person name="Grigoriev I."/>
            <person name="Martin F."/>
            <person name="Perotto S."/>
        </authorList>
    </citation>
    <scope>NUCLEOTIDE SEQUENCE [LARGE SCALE GENOMIC DNA]</scope>
    <source>
        <strain evidence="3 4">UAMH 7357</strain>
    </source>
</reference>
<name>A0A2J6Q298_9HELO</name>
<keyword evidence="2" id="KW-0732">Signal</keyword>
<feature type="compositionally biased region" description="Polar residues" evidence="1">
    <location>
        <begin position="269"/>
        <end position="281"/>
    </location>
</feature>
<dbReference type="STRING" id="1745343.A0A2J6Q298"/>
<proteinExistence type="predicted"/>
<accession>A0A2J6Q298</accession>
<organism evidence="3 4">
    <name type="scientific">Hyaloscypha hepaticicola</name>
    <dbReference type="NCBI Taxonomy" id="2082293"/>
    <lineage>
        <taxon>Eukaryota</taxon>
        <taxon>Fungi</taxon>
        <taxon>Dikarya</taxon>
        <taxon>Ascomycota</taxon>
        <taxon>Pezizomycotina</taxon>
        <taxon>Leotiomycetes</taxon>
        <taxon>Helotiales</taxon>
        <taxon>Hyaloscyphaceae</taxon>
        <taxon>Hyaloscypha</taxon>
    </lineage>
</organism>
<evidence type="ECO:0000313" key="3">
    <source>
        <dbReference type="EMBL" id="PMD20398.1"/>
    </source>
</evidence>
<feature type="region of interest" description="Disordered" evidence="1">
    <location>
        <begin position="264"/>
        <end position="359"/>
    </location>
</feature>
<dbReference type="Proteomes" id="UP000235672">
    <property type="component" value="Unassembled WGS sequence"/>
</dbReference>
<feature type="region of interest" description="Disordered" evidence="1">
    <location>
        <begin position="111"/>
        <end position="150"/>
    </location>
</feature>
<feature type="compositionally biased region" description="Pro residues" evidence="1">
    <location>
        <begin position="111"/>
        <end position="124"/>
    </location>
</feature>
<feature type="compositionally biased region" description="Low complexity" evidence="1">
    <location>
        <begin position="286"/>
        <end position="296"/>
    </location>
</feature>
<evidence type="ECO:0000256" key="2">
    <source>
        <dbReference type="SAM" id="SignalP"/>
    </source>
</evidence>
<dbReference type="AlphaFoldDB" id="A0A2J6Q298"/>
<keyword evidence="4" id="KW-1185">Reference proteome</keyword>